<feature type="compositionally biased region" description="Low complexity" evidence="1">
    <location>
        <begin position="210"/>
        <end position="222"/>
    </location>
</feature>
<dbReference type="Proteomes" id="UP001157069">
    <property type="component" value="Unassembled WGS sequence"/>
</dbReference>
<sequence length="234" mass="24035">MLALYLPLYPSIAGSGQLEDLLASMPPSLVNSLGFASIASGTGYAQATYFGLLGFALPAIAGIGWGAAALAGDEEDGRLELTLAHAVTRSRVLLERALAIMLKFVLMLGVGFLMVLALNGPGELEIEPAHLVATVVAQLGLAALTFATAFAVGAATGRRSWAILAGALVAVGAYLLNAVGAQSPDVEWLRGSRRCGGRMAATRSPTDGMPESPGRGPLRSRSSRLVGLCSRAAM</sequence>
<keyword evidence="4" id="KW-1185">Reference proteome</keyword>
<feature type="region of interest" description="Disordered" evidence="1">
    <location>
        <begin position="197"/>
        <end position="222"/>
    </location>
</feature>
<evidence type="ECO:0000256" key="1">
    <source>
        <dbReference type="SAM" id="MobiDB-lite"/>
    </source>
</evidence>
<keyword evidence="2" id="KW-1133">Transmembrane helix</keyword>
<organism evidence="3 4">
    <name type="scientific">Homoserinibacter gongjuensis</name>
    <dbReference type="NCBI Taxonomy" id="1162968"/>
    <lineage>
        <taxon>Bacteria</taxon>
        <taxon>Bacillati</taxon>
        <taxon>Actinomycetota</taxon>
        <taxon>Actinomycetes</taxon>
        <taxon>Micrococcales</taxon>
        <taxon>Microbacteriaceae</taxon>
        <taxon>Homoserinibacter</taxon>
    </lineage>
</organism>
<accession>A0ABQ6JXP4</accession>
<dbReference type="EMBL" id="BSVA01000001">
    <property type="protein sequence ID" value="GMA93087.1"/>
    <property type="molecule type" value="Genomic_DNA"/>
</dbReference>
<feature type="transmembrane region" description="Helical" evidence="2">
    <location>
        <begin position="130"/>
        <end position="154"/>
    </location>
</feature>
<evidence type="ECO:0000256" key="2">
    <source>
        <dbReference type="SAM" id="Phobius"/>
    </source>
</evidence>
<evidence type="ECO:0000313" key="4">
    <source>
        <dbReference type="Proteomes" id="UP001157069"/>
    </source>
</evidence>
<proteinExistence type="predicted"/>
<protein>
    <recommendedName>
        <fullName evidence="5">ABC-2 type transport system permease protein</fullName>
    </recommendedName>
</protein>
<keyword evidence="2" id="KW-0812">Transmembrane</keyword>
<name>A0ABQ6JXP4_9MICO</name>
<feature type="transmembrane region" description="Helical" evidence="2">
    <location>
        <begin position="161"/>
        <end position="180"/>
    </location>
</feature>
<feature type="transmembrane region" description="Helical" evidence="2">
    <location>
        <begin position="49"/>
        <end position="72"/>
    </location>
</feature>
<gene>
    <name evidence="3" type="ORF">GCM10025869_36160</name>
</gene>
<dbReference type="RefSeq" id="WP_284301806.1">
    <property type="nucleotide sequence ID" value="NZ_BSVA01000001.1"/>
</dbReference>
<evidence type="ECO:0000313" key="3">
    <source>
        <dbReference type="EMBL" id="GMA93087.1"/>
    </source>
</evidence>
<comment type="caution">
    <text evidence="3">The sequence shown here is derived from an EMBL/GenBank/DDBJ whole genome shotgun (WGS) entry which is preliminary data.</text>
</comment>
<evidence type="ECO:0008006" key="5">
    <source>
        <dbReference type="Google" id="ProtNLM"/>
    </source>
</evidence>
<dbReference type="Pfam" id="PF12679">
    <property type="entry name" value="ABC2_membrane_2"/>
    <property type="match status" value="1"/>
</dbReference>
<keyword evidence="2" id="KW-0472">Membrane</keyword>
<feature type="transmembrane region" description="Helical" evidence="2">
    <location>
        <begin position="93"/>
        <end position="118"/>
    </location>
</feature>
<reference evidence="4" key="1">
    <citation type="journal article" date="2019" name="Int. J. Syst. Evol. Microbiol.">
        <title>The Global Catalogue of Microorganisms (GCM) 10K type strain sequencing project: providing services to taxonomists for standard genome sequencing and annotation.</title>
        <authorList>
            <consortium name="The Broad Institute Genomics Platform"/>
            <consortium name="The Broad Institute Genome Sequencing Center for Infectious Disease"/>
            <person name="Wu L."/>
            <person name="Ma J."/>
        </authorList>
    </citation>
    <scope>NUCLEOTIDE SEQUENCE [LARGE SCALE GENOMIC DNA]</scope>
    <source>
        <strain evidence="4">NBRC 108755</strain>
    </source>
</reference>